<dbReference type="Pfam" id="PF09954">
    <property type="entry name" value="DUF2188"/>
    <property type="match status" value="1"/>
</dbReference>
<evidence type="ECO:0000256" key="1">
    <source>
        <dbReference type="SAM" id="MobiDB-lite"/>
    </source>
</evidence>
<feature type="compositionally biased region" description="Basic and acidic residues" evidence="1">
    <location>
        <begin position="38"/>
        <end position="55"/>
    </location>
</feature>
<dbReference type="AlphaFoldDB" id="A0AB39V095"/>
<feature type="compositionally biased region" description="Basic and acidic residues" evidence="1">
    <location>
        <begin position="17"/>
        <end position="29"/>
    </location>
</feature>
<organism evidence="2">
    <name type="scientific">Thermohahella caldifontis</name>
    <dbReference type="NCBI Taxonomy" id="3142973"/>
    <lineage>
        <taxon>Bacteria</taxon>
        <taxon>Pseudomonadati</taxon>
        <taxon>Pseudomonadota</taxon>
        <taxon>Gammaproteobacteria</taxon>
        <taxon>Oceanospirillales</taxon>
        <taxon>Hahellaceae</taxon>
        <taxon>Thermohahella</taxon>
    </lineage>
</organism>
<evidence type="ECO:0000313" key="2">
    <source>
        <dbReference type="EMBL" id="XDT73620.1"/>
    </source>
</evidence>
<dbReference type="InterPro" id="IPR018691">
    <property type="entry name" value="DUF2188"/>
</dbReference>
<feature type="compositionally biased region" description="Basic and acidic residues" evidence="1">
    <location>
        <begin position="62"/>
        <end position="81"/>
    </location>
</feature>
<dbReference type="KEGG" id="tcd:AAIA72_06540"/>
<feature type="region of interest" description="Disordered" evidence="1">
    <location>
        <begin position="1"/>
        <end position="81"/>
    </location>
</feature>
<protein>
    <submittedName>
        <fullName evidence="2">DUF2188 domain-containing protein</fullName>
    </submittedName>
</protein>
<reference evidence="2" key="1">
    <citation type="submission" date="2024-05" db="EMBL/GenBank/DDBJ databases">
        <title>Genome sequencing of novel strain.</title>
        <authorList>
            <person name="Ganbat D."/>
            <person name="Ganbat S."/>
            <person name="Lee S.-J."/>
        </authorList>
    </citation>
    <scope>NUCLEOTIDE SEQUENCE</scope>
    <source>
        <strain evidence="2">SMD15-11</strain>
    </source>
</reference>
<proteinExistence type="predicted"/>
<sequence length="81" mass="8702">MAKKSGSGKGGTRHVVPHKDGWANKKGGAERASSVHGTKREAEQAARAQSRREGSELVIHGKNGEIQRKDSHGHDPRNIKG</sequence>
<dbReference type="EMBL" id="CP154858">
    <property type="protein sequence ID" value="XDT73620.1"/>
    <property type="molecule type" value="Genomic_DNA"/>
</dbReference>
<accession>A0AB39V095</accession>
<name>A0AB39V095_9GAMM</name>
<gene>
    <name evidence="2" type="ORF">AAIA72_06540</name>
</gene>
<dbReference type="RefSeq" id="WP_369602605.1">
    <property type="nucleotide sequence ID" value="NZ_CP154858.1"/>
</dbReference>